<gene>
    <name evidence="3" type="ORF">TAPDE_000651</name>
</gene>
<dbReference type="Proteomes" id="UP000013776">
    <property type="component" value="Unassembled WGS sequence"/>
</dbReference>
<evidence type="ECO:0000313" key="4">
    <source>
        <dbReference type="Proteomes" id="UP000013776"/>
    </source>
</evidence>
<dbReference type="PANTHER" id="PTHR34154:SF3">
    <property type="entry name" value="ALKALI-SENSITIVE LINKAGE PROTEIN 1"/>
    <property type="match status" value="1"/>
</dbReference>
<keyword evidence="4" id="KW-1185">Reference proteome</keyword>
<dbReference type="InterPro" id="IPR017853">
    <property type="entry name" value="GH"/>
</dbReference>
<dbReference type="PANTHER" id="PTHR34154">
    <property type="entry name" value="ALKALI-SENSITIVE LINKAGE PROTEIN 1"/>
    <property type="match status" value="1"/>
</dbReference>
<dbReference type="eggNOG" id="ENOG502S2W1">
    <property type="taxonomic scope" value="Eukaryota"/>
</dbReference>
<evidence type="ECO:0000256" key="1">
    <source>
        <dbReference type="SAM" id="SignalP"/>
    </source>
</evidence>
<dbReference type="Gene3D" id="3.20.20.80">
    <property type="entry name" value="Glycosidases"/>
    <property type="match status" value="1"/>
</dbReference>
<dbReference type="EMBL" id="CAHR02000021">
    <property type="protein sequence ID" value="CCG80982.1"/>
    <property type="molecule type" value="Genomic_DNA"/>
</dbReference>
<evidence type="ECO:0000259" key="2">
    <source>
        <dbReference type="Pfam" id="PF11790"/>
    </source>
</evidence>
<reference evidence="3 4" key="1">
    <citation type="journal article" date="2013" name="MBio">
        <title>Genome sequencing of the plant pathogen Taphrina deformans, the causal agent of peach leaf curl.</title>
        <authorList>
            <person name="Cisse O.H."/>
            <person name="Almeida J.M.G.C.F."/>
            <person name="Fonseca A."/>
            <person name="Kumar A.A."/>
            <person name="Salojaervi J."/>
            <person name="Overmyer K."/>
            <person name="Hauser P.M."/>
            <person name="Pagni M."/>
        </authorList>
    </citation>
    <scope>NUCLEOTIDE SEQUENCE [LARGE SCALE GENOMIC DNA]</scope>
    <source>
        <strain evidence="4">PYCC 5710 / ATCC 11124 / CBS 356.35 / IMI 108563 / JCM 9778 / NBRC 8474</strain>
    </source>
</reference>
<comment type="caution">
    <text evidence="3">The sequence shown here is derived from an EMBL/GenBank/DDBJ whole genome shotgun (WGS) entry which is preliminary data.</text>
</comment>
<evidence type="ECO:0000313" key="3">
    <source>
        <dbReference type="EMBL" id="CCG80982.1"/>
    </source>
</evidence>
<dbReference type="InterPro" id="IPR053183">
    <property type="entry name" value="ASL1"/>
</dbReference>
<dbReference type="SUPFAM" id="SSF51445">
    <property type="entry name" value="(Trans)glycosidases"/>
    <property type="match status" value="1"/>
</dbReference>
<dbReference type="GO" id="GO:0071966">
    <property type="term" value="P:fungal-type cell wall polysaccharide metabolic process"/>
    <property type="evidence" value="ECO:0007669"/>
    <property type="project" value="TreeGrafter"/>
</dbReference>
<feature type="signal peptide" evidence="1">
    <location>
        <begin position="1"/>
        <end position="17"/>
    </location>
</feature>
<dbReference type="GO" id="GO:0009277">
    <property type="term" value="C:fungal-type cell wall"/>
    <property type="evidence" value="ECO:0007669"/>
    <property type="project" value="TreeGrafter"/>
</dbReference>
<dbReference type="InterPro" id="IPR024655">
    <property type="entry name" value="Asl1_glyco_hydro_catalytic"/>
</dbReference>
<feature type="domain" description="Asl1-like glycosyl hydrolase catalytic" evidence="2">
    <location>
        <begin position="33"/>
        <end position="257"/>
    </location>
</feature>
<dbReference type="AlphaFoldDB" id="R4X6X6"/>
<accession>R4X6X6</accession>
<dbReference type="OrthoDB" id="43654at2759"/>
<sequence>MLSALVIVLEAVQAVSAVAGKRGLIGVDNIHSKGDQPTLIKSNATTWAYNYGTQPGNSTWFGNLEFIPQLWGGNNAATFMSEVLANNPATTHVLTFNEPDGQGGGQATMTPALAATIWKQYVEPLKAHNISLGSPACTGTDSGIQWLKQFMGNCSTCHVDFIATHWYGDFSGLSSHLGQLYNTFNGSKIWVTELGIDSATLSETQSTFDTSIAWLDDLSWVDRYAWFGGFRSIDSNIGPNATFLDANGGLTKIGTEYLYTNQTIKTPAAAATTTRLSATATATTTSSANIMSSSLVLSLVVAAISGHFSL</sequence>
<name>R4X6X6_TAPDE</name>
<feature type="chain" id="PRO_5004373140" description="Asl1-like glycosyl hydrolase catalytic domain-containing protein" evidence="1">
    <location>
        <begin position="18"/>
        <end position="310"/>
    </location>
</feature>
<dbReference type="VEuPathDB" id="FungiDB:TAPDE_000651"/>
<dbReference type="Pfam" id="PF11790">
    <property type="entry name" value="Glyco_hydro_cc"/>
    <property type="match status" value="1"/>
</dbReference>
<protein>
    <recommendedName>
        <fullName evidence="2">Asl1-like glycosyl hydrolase catalytic domain-containing protein</fullName>
    </recommendedName>
</protein>
<dbReference type="STRING" id="1097556.R4X6X6"/>
<proteinExistence type="predicted"/>
<keyword evidence="1" id="KW-0732">Signal</keyword>
<organism evidence="3 4">
    <name type="scientific">Taphrina deformans (strain PYCC 5710 / ATCC 11124 / CBS 356.35 / IMI 108563 / JCM 9778 / NBRC 8474)</name>
    <name type="common">Peach leaf curl fungus</name>
    <name type="synonym">Lalaria deformans</name>
    <dbReference type="NCBI Taxonomy" id="1097556"/>
    <lineage>
        <taxon>Eukaryota</taxon>
        <taxon>Fungi</taxon>
        <taxon>Dikarya</taxon>
        <taxon>Ascomycota</taxon>
        <taxon>Taphrinomycotina</taxon>
        <taxon>Taphrinomycetes</taxon>
        <taxon>Taphrinales</taxon>
        <taxon>Taphrinaceae</taxon>
        <taxon>Taphrina</taxon>
    </lineage>
</organism>